<dbReference type="EMBL" id="CAJNOV010017015">
    <property type="protein sequence ID" value="CAF1598794.1"/>
    <property type="molecule type" value="Genomic_DNA"/>
</dbReference>
<dbReference type="Proteomes" id="UP000681967">
    <property type="component" value="Unassembled WGS sequence"/>
</dbReference>
<dbReference type="GO" id="GO:0015513">
    <property type="term" value="F:high-affinity secondary active nitrite transmembrane transporter activity"/>
    <property type="evidence" value="ECO:0007669"/>
    <property type="project" value="TreeGrafter"/>
</dbReference>
<dbReference type="EMBL" id="CAJNOW010011089">
    <property type="protein sequence ID" value="CAF1593038.1"/>
    <property type="molecule type" value="Genomic_DNA"/>
</dbReference>
<dbReference type="Proteomes" id="UP000663855">
    <property type="component" value="Unassembled WGS sequence"/>
</dbReference>
<reference evidence="8" key="1">
    <citation type="submission" date="2021-02" db="EMBL/GenBank/DDBJ databases">
        <authorList>
            <person name="Nowell W R."/>
        </authorList>
    </citation>
    <scope>NUCLEOTIDE SEQUENCE</scope>
</reference>
<dbReference type="InterPro" id="IPR024002">
    <property type="entry name" value="For/NO2_transpt_CS"/>
</dbReference>
<evidence type="ECO:0000256" key="7">
    <source>
        <dbReference type="SAM" id="Phobius"/>
    </source>
</evidence>
<evidence type="ECO:0000256" key="3">
    <source>
        <dbReference type="ARBA" id="ARBA00022692"/>
    </source>
</evidence>
<feature type="transmembrane region" description="Helical" evidence="7">
    <location>
        <begin position="233"/>
        <end position="261"/>
    </location>
</feature>
<dbReference type="Gene3D" id="1.20.1080.10">
    <property type="entry name" value="Glycerol uptake facilitator protein"/>
    <property type="match status" value="1"/>
</dbReference>
<dbReference type="PANTHER" id="PTHR30520">
    <property type="entry name" value="FORMATE TRANSPORTER-RELATED"/>
    <property type="match status" value="1"/>
</dbReference>
<evidence type="ECO:0000256" key="5">
    <source>
        <dbReference type="ARBA" id="ARBA00023136"/>
    </source>
</evidence>
<feature type="transmembrane region" description="Helical" evidence="7">
    <location>
        <begin position="74"/>
        <end position="100"/>
    </location>
</feature>
<feature type="transmembrane region" description="Helical" evidence="7">
    <location>
        <begin position="194"/>
        <end position="213"/>
    </location>
</feature>
<comment type="subcellular location">
    <subcellularLocation>
        <location evidence="1">Membrane</location>
        <topology evidence="1">Multi-pass membrane protein</topology>
    </subcellularLocation>
</comment>
<dbReference type="EMBL" id="CAJOBJ010016369">
    <property type="protein sequence ID" value="CAF4187005.1"/>
    <property type="molecule type" value="Genomic_DNA"/>
</dbReference>
<keyword evidence="2" id="KW-0813">Transport</keyword>
<dbReference type="GO" id="GO:0015707">
    <property type="term" value="P:nitrite transport"/>
    <property type="evidence" value="ECO:0007669"/>
    <property type="project" value="TreeGrafter"/>
</dbReference>
<comment type="similarity">
    <text evidence="6">Belongs to the FNT transporter (TC 1.A.16) family.</text>
</comment>
<dbReference type="GO" id="GO:0005886">
    <property type="term" value="C:plasma membrane"/>
    <property type="evidence" value="ECO:0007669"/>
    <property type="project" value="TreeGrafter"/>
</dbReference>
<gene>
    <name evidence="10" type="ORF">BYL167_LOCUS6959</name>
    <name evidence="9" type="ORF">CJN711_LOCUS34897</name>
    <name evidence="11" type="ORF">GIL414_LOCUS21040</name>
    <name evidence="8" type="ORF">KQP761_LOCUS21405</name>
</gene>
<protein>
    <recommendedName>
        <fullName evidence="13">Formate/nitrite transporter</fullName>
    </recommendedName>
</protein>
<evidence type="ECO:0008006" key="13">
    <source>
        <dbReference type="Google" id="ProtNLM"/>
    </source>
</evidence>
<dbReference type="EMBL" id="CAJOBH010001755">
    <property type="protein sequence ID" value="CAF3871799.1"/>
    <property type="molecule type" value="Genomic_DNA"/>
</dbReference>
<evidence type="ECO:0000256" key="6">
    <source>
        <dbReference type="ARBA" id="ARBA00049660"/>
    </source>
</evidence>
<evidence type="ECO:0000256" key="1">
    <source>
        <dbReference type="ARBA" id="ARBA00004141"/>
    </source>
</evidence>
<evidence type="ECO:0000313" key="8">
    <source>
        <dbReference type="EMBL" id="CAF1593038.1"/>
    </source>
</evidence>
<evidence type="ECO:0000313" key="9">
    <source>
        <dbReference type="EMBL" id="CAF1598794.1"/>
    </source>
</evidence>
<organism evidence="8 12">
    <name type="scientific">Rotaria magnacalcarata</name>
    <dbReference type="NCBI Taxonomy" id="392030"/>
    <lineage>
        <taxon>Eukaryota</taxon>
        <taxon>Metazoa</taxon>
        <taxon>Spiralia</taxon>
        <taxon>Gnathifera</taxon>
        <taxon>Rotifera</taxon>
        <taxon>Eurotatoria</taxon>
        <taxon>Bdelloidea</taxon>
        <taxon>Philodinida</taxon>
        <taxon>Philodinidae</taxon>
        <taxon>Rotaria</taxon>
    </lineage>
</organism>
<proteinExistence type="inferred from homology"/>
<keyword evidence="5 7" id="KW-0472">Membrane</keyword>
<comment type="caution">
    <text evidence="8">The sequence shown here is derived from an EMBL/GenBank/DDBJ whole genome shotgun (WGS) entry which is preliminary data.</text>
</comment>
<accession>A0A816A3Y0</accession>
<dbReference type="PROSITE" id="PS01005">
    <property type="entry name" value="FORMATE_NITRITE_TP_1"/>
    <property type="match status" value="1"/>
</dbReference>
<evidence type="ECO:0000313" key="10">
    <source>
        <dbReference type="EMBL" id="CAF3871799.1"/>
    </source>
</evidence>
<evidence type="ECO:0000313" key="11">
    <source>
        <dbReference type="EMBL" id="CAF4187005.1"/>
    </source>
</evidence>
<keyword evidence="3 7" id="KW-0812">Transmembrane</keyword>
<keyword evidence="4 7" id="KW-1133">Transmembrane helix</keyword>
<dbReference type="PANTHER" id="PTHR30520:SF6">
    <property type="entry name" value="FORMATE_NITRATE FAMILY TRANSPORTER (EUROFUNG)"/>
    <property type="match status" value="1"/>
</dbReference>
<evidence type="ECO:0000256" key="2">
    <source>
        <dbReference type="ARBA" id="ARBA00022448"/>
    </source>
</evidence>
<feature type="transmembrane region" description="Helical" evidence="7">
    <location>
        <begin position="31"/>
        <end position="54"/>
    </location>
</feature>
<dbReference type="Proteomes" id="UP000681720">
    <property type="component" value="Unassembled WGS sequence"/>
</dbReference>
<dbReference type="Pfam" id="PF01226">
    <property type="entry name" value="Form_Nir_trans"/>
    <property type="match status" value="1"/>
</dbReference>
<name>A0A816A3Y0_9BILA</name>
<evidence type="ECO:0000256" key="4">
    <source>
        <dbReference type="ARBA" id="ARBA00022989"/>
    </source>
</evidence>
<feature type="transmembrane region" description="Helical" evidence="7">
    <location>
        <begin position="165"/>
        <end position="182"/>
    </location>
</feature>
<feature type="transmembrane region" description="Helical" evidence="7">
    <location>
        <begin position="112"/>
        <end position="138"/>
    </location>
</feature>
<dbReference type="NCBIfam" id="TIGR00790">
    <property type="entry name" value="fnt"/>
    <property type="match status" value="1"/>
</dbReference>
<dbReference type="InterPro" id="IPR023271">
    <property type="entry name" value="Aquaporin-like"/>
</dbReference>
<dbReference type="InterPro" id="IPR000292">
    <property type="entry name" value="For/NO2_transpt"/>
</dbReference>
<sequence>MITTDVRGFHDTIELVSNTGMQKSQQRIDHMIVKSFLAGVLLSFGGLFLLTVGAGSTPLRQNLGPSIHKMIQAAVFPIGLVLVVMTGADLFTGNTMILIVSTLHRKTTWLNLIVSWTVSFFGNFAGCLFFQCILVYYAGLLSNDPYRSFSVQLAEVKGNIEWHQLFLRGIGGNWLVCLALWLATSARELHSKIIGIFLPIWLFVAVGYEHSIANMFTVQMGMMLGADLSIRKYILHVLIPVTLGNIIGGGFFVGFTYWYLYLAKTSNTSTKTTARFSTKGVYQVAKQHDNLDLSHQP</sequence>
<dbReference type="AlphaFoldDB" id="A0A816A3Y0"/>
<dbReference type="OrthoDB" id="4829at2759"/>
<dbReference type="Proteomes" id="UP000663834">
    <property type="component" value="Unassembled WGS sequence"/>
</dbReference>
<dbReference type="FunFam" id="1.20.1080.10:FF:000011">
    <property type="entry name" value="Formate family transporter"/>
    <property type="match status" value="1"/>
</dbReference>
<evidence type="ECO:0000313" key="12">
    <source>
        <dbReference type="Proteomes" id="UP000663834"/>
    </source>
</evidence>